<dbReference type="Proteomes" id="UP000886602">
    <property type="component" value="Unassembled WGS sequence"/>
</dbReference>
<accession>A0A9D7F6F9</accession>
<dbReference type="SUPFAM" id="SSF53300">
    <property type="entry name" value="vWA-like"/>
    <property type="match status" value="1"/>
</dbReference>
<feature type="signal peptide" evidence="1">
    <location>
        <begin position="1"/>
        <end position="24"/>
    </location>
</feature>
<evidence type="ECO:0000256" key="1">
    <source>
        <dbReference type="SAM" id="SignalP"/>
    </source>
</evidence>
<evidence type="ECO:0000313" key="3">
    <source>
        <dbReference type="Proteomes" id="UP000886602"/>
    </source>
</evidence>
<gene>
    <name evidence="2" type="ORF">IPJ48_07725</name>
</gene>
<sequence>MFNKKLKLAALAVGLIGSIGSANSAQLVGLELALLIDVSGSVDATEYNLQRNGYVQAFQSAAVQNAIITSLVVPSRWNFIRGRAQGSRLRRSAGR</sequence>
<dbReference type="EMBL" id="JADJNC010000010">
    <property type="protein sequence ID" value="MBK7422979.1"/>
    <property type="molecule type" value="Genomic_DNA"/>
</dbReference>
<protein>
    <submittedName>
        <fullName evidence="2">DUF1194 domain-containing protein</fullName>
    </submittedName>
</protein>
<feature type="chain" id="PRO_5038449551" evidence="1">
    <location>
        <begin position="25"/>
        <end position="95"/>
    </location>
</feature>
<comment type="caution">
    <text evidence="2">The sequence shown here is derived from an EMBL/GenBank/DDBJ whole genome shotgun (WGS) entry which is preliminary data.</text>
</comment>
<proteinExistence type="predicted"/>
<dbReference type="Pfam" id="PF06707">
    <property type="entry name" value="DUF1194"/>
    <property type="match status" value="1"/>
</dbReference>
<keyword evidence="1" id="KW-0732">Signal</keyword>
<organism evidence="2 3">
    <name type="scientific">Candidatus Propionivibrio dominans</name>
    <dbReference type="NCBI Taxonomy" id="2954373"/>
    <lineage>
        <taxon>Bacteria</taxon>
        <taxon>Pseudomonadati</taxon>
        <taxon>Pseudomonadota</taxon>
        <taxon>Betaproteobacteria</taxon>
        <taxon>Rhodocyclales</taxon>
        <taxon>Rhodocyclaceae</taxon>
        <taxon>Propionivibrio</taxon>
    </lineage>
</organism>
<name>A0A9D7F6F9_9RHOO</name>
<evidence type="ECO:0000313" key="2">
    <source>
        <dbReference type="EMBL" id="MBK7422979.1"/>
    </source>
</evidence>
<dbReference type="InterPro" id="IPR010607">
    <property type="entry name" value="DUF1194"/>
</dbReference>
<dbReference type="InterPro" id="IPR036465">
    <property type="entry name" value="vWFA_dom_sf"/>
</dbReference>
<dbReference type="AlphaFoldDB" id="A0A9D7F6F9"/>
<reference evidence="2" key="1">
    <citation type="submission" date="2020-10" db="EMBL/GenBank/DDBJ databases">
        <title>Connecting structure to function with the recovery of over 1000 high-quality activated sludge metagenome-assembled genomes encoding full-length rRNA genes using long-read sequencing.</title>
        <authorList>
            <person name="Singleton C.M."/>
            <person name="Petriglieri F."/>
            <person name="Kristensen J.M."/>
            <person name="Kirkegaard R.H."/>
            <person name="Michaelsen T.Y."/>
            <person name="Andersen M.H."/>
            <person name="Karst S.M."/>
            <person name="Dueholm M.S."/>
            <person name="Nielsen P.H."/>
            <person name="Albertsen M."/>
        </authorList>
    </citation>
    <scope>NUCLEOTIDE SEQUENCE</scope>
    <source>
        <strain evidence="2">EsbW_18-Q3-R4-48_MAXAC.044</strain>
    </source>
</reference>